<sequence>MLQHNSSSSPVAQIGLAQLRRNACFRFAFKGINLGCDSVDAPCVFGVTALQWNGVEEVVQGIKTFEVAACPEVSNCTLRHQALDSATAPAFENLTAINITLASGGQTKAWWADELHVAWADDDCTAAACRAKVPNKITIRRPGGSLSTRAKGLLRWAVRGQDAGGLEDFDGR</sequence>
<evidence type="ECO:0000259" key="1">
    <source>
        <dbReference type="Pfam" id="PF24086"/>
    </source>
</evidence>
<accession>A0AAN6UN13</accession>
<protein>
    <recommendedName>
        <fullName evidence="1">DUF7371 domain-containing protein</fullName>
    </recommendedName>
</protein>
<keyword evidence="3" id="KW-1185">Reference proteome</keyword>
<organism evidence="2 3">
    <name type="scientific">Trichocladium antarcticum</name>
    <dbReference type="NCBI Taxonomy" id="1450529"/>
    <lineage>
        <taxon>Eukaryota</taxon>
        <taxon>Fungi</taxon>
        <taxon>Dikarya</taxon>
        <taxon>Ascomycota</taxon>
        <taxon>Pezizomycotina</taxon>
        <taxon>Sordariomycetes</taxon>
        <taxon>Sordariomycetidae</taxon>
        <taxon>Sordariales</taxon>
        <taxon>Chaetomiaceae</taxon>
        <taxon>Trichocladium</taxon>
    </lineage>
</organism>
<dbReference type="InterPro" id="IPR055795">
    <property type="entry name" value="DUF7371"/>
</dbReference>
<reference evidence="2" key="1">
    <citation type="journal article" date="2023" name="Mol. Phylogenet. Evol.">
        <title>Genome-scale phylogeny and comparative genomics of the fungal order Sordariales.</title>
        <authorList>
            <person name="Hensen N."/>
            <person name="Bonometti L."/>
            <person name="Westerberg I."/>
            <person name="Brannstrom I.O."/>
            <person name="Guillou S."/>
            <person name="Cros-Aarteil S."/>
            <person name="Calhoun S."/>
            <person name="Haridas S."/>
            <person name="Kuo A."/>
            <person name="Mondo S."/>
            <person name="Pangilinan J."/>
            <person name="Riley R."/>
            <person name="LaButti K."/>
            <person name="Andreopoulos B."/>
            <person name="Lipzen A."/>
            <person name="Chen C."/>
            <person name="Yan M."/>
            <person name="Daum C."/>
            <person name="Ng V."/>
            <person name="Clum A."/>
            <person name="Steindorff A."/>
            <person name="Ohm R.A."/>
            <person name="Martin F."/>
            <person name="Silar P."/>
            <person name="Natvig D.O."/>
            <person name="Lalanne C."/>
            <person name="Gautier V."/>
            <person name="Ament-Velasquez S.L."/>
            <person name="Kruys A."/>
            <person name="Hutchinson M.I."/>
            <person name="Powell A.J."/>
            <person name="Barry K."/>
            <person name="Miller A.N."/>
            <person name="Grigoriev I.V."/>
            <person name="Debuchy R."/>
            <person name="Gladieux P."/>
            <person name="Hiltunen Thoren M."/>
            <person name="Johannesson H."/>
        </authorList>
    </citation>
    <scope>NUCLEOTIDE SEQUENCE</scope>
    <source>
        <strain evidence="2">CBS 123565</strain>
    </source>
</reference>
<dbReference type="Proteomes" id="UP001304895">
    <property type="component" value="Unassembled WGS sequence"/>
</dbReference>
<evidence type="ECO:0000313" key="3">
    <source>
        <dbReference type="Proteomes" id="UP001304895"/>
    </source>
</evidence>
<dbReference type="AlphaFoldDB" id="A0AAN6UN13"/>
<proteinExistence type="predicted"/>
<reference evidence="2" key="2">
    <citation type="submission" date="2023-05" db="EMBL/GenBank/DDBJ databases">
        <authorList>
            <consortium name="Lawrence Berkeley National Laboratory"/>
            <person name="Steindorff A."/>
            <person name="Hensen N."/>
            <person name="Bonometti L."/>
            <person name="Westerberg I."/>
            <person name="Brannstrom I.O."/>
            <person name="Guillou S."/>
            <person name="Cros-Aarteil S."/>
            <person name="Calhoun S."/>
            <person name="Haridas S."/>
            <person name="Kuo A."/>
            <person name="Mondo S."/>
            <person name="Pangilinan J."/>
            <person name="Riley R."/>
            <person name="Labutti K."/>
            <person name="Andreopoulos B."/>
            <person name="Lipzen A."/>
            <person name="Chen C."/>
            <person name="Yanf M."/>
            <person name="Daum C."/>
            <person name="Ng V."/>
            <person name="Clum A."/>
            <person name="Ohm R."/>
            <person name="Martin F."/>
            <person name="Silar P."/>
            <person name="Natvig D."/>
            <person name="Lalanne C."/>
            <person name="Gautier V."/>
            <person name="Ament-Velasquez S.L."/>
            <person name="Kruys A."/>
            <person name="Hutchinson M.I."/>
            <person name="Powell A.J."/>
            <person name="Barry K."/>
            <person name="Miller A.N."/>
            <person name="Grigoriev I.V."/>
            <person name="Debuchy R."/>
            <person name="Gladieux P."/>
            <person name="Thoren M.H."/>
            <person name="Johannesson H."/>
        </authorList>
    </citation>
    <scope>NUCLEOTIDE SEQUENCE</scope>
    <source>
        <strain evidence="2">CBS 123565</strain>
    </source>
</reference>
<dbReference type="EMBL" id="MU853404">
    <property type="protein sequence ID" value="KAK4136047.1"/>
    <property type="molecule type" value="Genomic_DNA"/>
</dbReference>
<dbReference type="Pfam" id="PF24086">
    <property type="entry name" value="DUF7371"/>
    <property type="match status" value="1"/>
</dbReference>
<comment type="caution">
    <text evidence="2">The sequence shown here is derived from an EMBL/GenBank/DDBJ whole genome shotgun (WGS) entry which is preliminary data.</text>
</comment>
<gene>
    <name evidence="2" type="ORF">BT67DRAFT_440186</name>
</gene>
<evidence type="ECO:0000313" key="2">
    <source>
        <dbReference type="EMBL" id="KAK4136047.1"/>
    </source>
</evidence>
<name>A0AAN6UN13_9PEZI</name>
<feature type="domain" description="DUF7371" evidence="1">
    <location>
        <begin position="4"/>
        <end position="130"/>
    </location>
</feature>